<feature type="chain" id="PRO_5012801844" description="Avirulence protein" evidence="1">
    <location>
        <begin position="22"/>
        <end position="446"/>
    </location>
</feature>
<reference evidence="2 3" key="1">
    <citation type="submission" date="2013-04" db="EMBL/GenBank/DDBJ databases">
        <title>Zunongwangia sp. 22II14-10F7 Genome Sequencing.</title>
        <authorList>
            <person name="Lai Q."/>
            <person name="Shao Z."/>
        </authorList>
    </citation>
    <scope>NUCLEOTIDE SEQUENCE [LARGE SCALE GENOMIC DNA]</scope>
    <source>
        <strain evidence="2 3">22II14-10F7</strain>
    </source>
</reference>
<evidence type="ECO:0000313" key="2">
    <source>
        <dbReference type="EMBL" id="ORL43871.1"/>
    </source>
</evidence>
<dbReference type="EMBL" id="ARYN01000023">
    <property type="protein sequence ID" value="ORL43871.1"/>
    <property type="molecule type" value="Genomic_DNA"/>
</dbReference>
<dbReference type="RefSeq" id="WP_084843219.1">
    <property type="nucleotide sequence ID" value="NZ_ARYN01000023.1"/>
</dbReference>
<evidence type="ECO:0008006" key="4">
    <source>
        <dbReference type="Google" id="ProtNLM"/>
    </source>
</evidence>
<protein>
    <recommendedName>
        <fullName evidence="4">Avirulence protein</fullName>
    </recommendedName>
</protein>
<name>A0A1Y1SYM6_9FLAO</name>
<dbReference type="OrthoDB" id="9802005at2"/>
<feature type="signal peptide" evidence="1">
    <location>
        <begin position="1"/>
        <end position="21"/>
    </location>
</feature>
<dbReference type="STRING" id="1185767.IIF7_18759"/>
<dbReference type="AlphaFoldDB" id="A0A1Y1SYM6"/>
<sequence length="446" mass="51905">MKKLTSILGLSLLAMACKNNAEETKEESVVIEKQLKIPEKVWMVPDSNDYDDPESVYSFSRFRTSNDFAIFWDKEYGEDPSKNENEVKTFNVDSLILEGERFFNYYVDELQFLEKGKSTTDSTKILMYVFGGDDGTAYGAGKDSIGMLWSPAVRIHKPPYGALAHELGHSFQYLTGADGHFGFKNGGSIWEMTSQWMLWQVYPNWIEFENYHLQAFLDNTYRAFLHEENMYHSPFVLEYWSNKHGKTFIGELWRNSKKGEDPVLTYQRLTNIDQKTFNDEIFDASRRFVTWDMPRIEEVSSEYANIHHTKLDKIEDDWFQISAKEAPQNYGYNAIPLKVPTSEKVKLKFEGIIESEEFNILKPEIAGWRYGFLAVSENGERHYGKMYSQAKNEISFEIPQTTAHLWLVVSGAPTEHFIHKIDGNPDNDEQWPYKLKFENTNPKNEN</sequence>
<comment type="caution">
    <text evidence="2">The sequence shown here is derived from an EMBL/GenBank/DDBJ whole genome shotgun (WGS) entry which is preliminary data.</text>
</comment>
<dbReference type="Proteomes" id="UP000192746">
    <property type="component" value="Unassembled WGS sequence"/>
</dbReference>
<evidence type="ECO:0000256" key="1">
    <source>
        <dbReference type="SAM" id="SignalP"/>
    </source>
</evidence>
<accession>A0A1Y1SYM6</accession>
<keyword evidence="1" id="KW-0732">Signal</keyword>
<dbReference type="Pfam" id="PF19527">
    <property type="entry name" value="DUF6055"/>
    <property type="match status" value="1"/>
</dbReference>
<keyword evidence="3" id="KW-1185">Reference proteome</keyword>
<proteinExistence type="predicted"/>
<evidence type="ECO:0000313" key="3">
    <source>
        <dbReference type="Proteomes" id="UP000192746"/>
    </source>
</evidence>
<organism evidence="2 3">
    <name type="scientific">Zunongwangia atlantica 22II14-10F7</name>
    <dbReference type="NCBI Taxonomy" id="1185767"/>
    <lineage>
        <taxon>Bacteria</taxon>
        <taxon>Pseudomonadati</taxon>
        <taxon>Bacteroidota</taxon>
        <taxon>Flavobacteriia</taxon>
        <taxon>Flavobacteriales</taxon>
        <taxon>Flavobacteriaceae</taxon>
        <taxon>Zunongwangia</taxon>
    </lineage>
</organism>
<dbReference type="PROSITE" id="PS51257">
    <property type="entry name" value="PROKAR_LIPOPROTEIN"/>
    <property type="match status" value="1"/>
</dbReference>
<gene>
    <name evidence="2" type="ORF">IIF7_18759</name>
</gene>
<dbReference type="InterPro" id="IPR045690">
    <property type="entry name" value="DUF6055"/>
</dbReference>